<dbReference type="KEGG" id="tet:TTHERM_000925491"/>
<name>W7X7M3_TETTS</name>
<proteinExistence type="predicted"/>
<dbReference type="EMBL" id="GG662513">
    <property type="protein sequence ID" value="EWS72403.1"/>
    <property type="molecule type" value="Genomic_DNA"/>
</dbReference>
<gene>
    <name evidence="1" type="ORF">TTHERM_000925491</name>
</gene>
<dbReference type="RefSeq" id="XP_012655059.1">
    <property type="nucleotide sequence ID" value="XM_012799605.1"/>
</dbReference>
<accession>W7X7M3</accession>
<dbReference type="GeneID" id="24441100"/>
<keyword evidence="2" id="KW-1185">Reference proteome</keyword>
<sequence>MIHIHSSIKITGSKEIEAIKGINDSTIFKIIPVVSFDQPSYFLTIRKHIISLIGSV</sequence>
<protein>
    <submittedName>
        <fullName evidence="1">Uncharacterized protein</fullName>
    </submittedName>
</protein>
<evidence type="ECO:0000313" key="2">
    <source>
        <dbReference type="Proteomes" id="UP000009168"/>
    </source>
</evidence>
<dbReference type="InParanoid" id="W7X7M3"/>
<reference evidence="2" key="1">
    <citation type="journal article" date="2006" name="PLoS Biol.">
        <title>Macronuclear genome sequence of the ciliate Tetrahymena thermophila, a model eukaryote.</title>
        <authorList>
            <person name="Eisen J.A."/>
            <person name="Coyne R.S."/>
            <person name="Wu M."/>
            <person name="Wu D."/>
            <person name="Thiagarajan M."/>
            <person name="Wortman J.R."/>
            <person name="Badger J.H."/>
            <person name="Ren Q."/>
            <person name="Amedeo P."/>
            <person name="Jones K.M."/>
            <person name="Tallon L.J."/>
            <person name="Delcher A.L."/>
            <person name="Salzberg S.L."/>
            <person name="Silva J.C."/>
            <person name="Haas B.J."/>
            <person name="Majoros W.H."/>
            <person name="Farzad M."/>
            <person name="Carlton J.M."/>
            <person name="Smith R.K. Jr."/>
            <person name="Garg J."/>
            <person name="Pearlman R.E."/>
            <person name="Karrer K.M."/>
            <person name="Sun L."/>
            <person name="Manning G."/>
            <person name="Elde N.C."/>
            <person name="Turkewitz A.P."/>
            <person name="Asai D.J."/>
            <person name="Wilkes D.E."/>
            <person name="Wang Y."/>
            <person name="Cai H."/>
            <person name="Collins K."/>
            <person name="Stewart B.A."/>
            <person name="Lee S.R."/>
            <person name="Wilamowska K."/>
            <person name="Weinberg Z."/>
            <person name="Ruzzo W.L."/>
            <person name="Wloga D."/>
            <person name="Gaertig J."/>
            <person name="Frankel J."/>
            <person name="Tsao C.-C."/>
            <person name="Gorovsky M.A."/>
            <person name="Keeling P.J."/>
            <person name="Waller R.F."/>
            <person name="Patron N.J."/>
            <person name="Cherry J.M."/>
            <person name="Stover N.A."/>
            <person name="Krieger C.J."/>
            <person name="del Toro C."/>
            <person name="Ryder H.F."/>
            <person name="Williamson S.C."/>
            <person name="Barbeau R.A."/>
            <person name="Hamilton E.P."/>
            <person name="Orias E."/>
        </authorList>
    </citation>
    <scope>NUCLEOTIDE SEQUENCE [LARGE SCALE GENOMIC DNA]</scope>
    <source>
        <strain evidence="2">SB210</strain>
    </source>
</reference>
<evidence type="ECO:0000313" key="1">
    <source>
        <dbReference type="EMBL" id="EWS72403.1"/>
    </source>
</evidence>
<dbReference type="AlphaFoldDB" id="W7X7M3"/>
<organism evidence="1 2">
    <name type="scientific">Tetrahymena thermophila (strain SB210)</name>
    <dbReference type="NCBI Taxonomy" id="312017"/>
    <lineage>
        <taxon>Eukaryota</taxon>
        <taxon>Sar</taxon>
        <taxon>Alveolata</taxon>
        <taxon>Ciliophora</taxon>
        <taxon>Intramacronucleata</taxon>
        <taxon>Oligohymenophorea</taxon>
        <taxon>Hymenostomatida</taxon>
        <taxon>Tetrahymenina</taxon>
        <taxon>Tetrahymenidae</taxon>
        <taxon>Tetrahymena</taxon>
    </lineage>
</organism>
<dbReference type="Proteomes" id="UP000009168">
    <property type="component" value="Unassembled WGS sequence"/>
</dbReference>